<reference evidence="2 3" key="1">
    <citation type="submission" date="2023-11" db="EMBL/GenBank/DDBJ databases">
        <title>MicrobeMod: A computational toolkit for identifying prokaryotic methylation and restriction-modification with nanopore sequencing.</title>
        <authorList>
            <person name="Crits-Christoph A."/>
            <person name="Kang S.C."/>
            <person name="Lee H."/>
            <person name="Ostrov N."/>
        </authorList>
    </citation>
    <scope>NUCLEOTIDE SEQUENCE [LARGE SCALE GENOMIC DNA]</scope>
    <source>
        <strain evidence="2 3">DSMZ 700</strain>
    </source>
</reference>
<dbReference type="GO" id="GO:0003824">
    <property type="term" value="F:catalytic activity"/>
    <property type="evidence" value="ECO:0007669"/>
    <property type="project" value="InterPro"/>
</dbReference>
<dbReference type="InterPro" id="IPR035994">
    <property type="entry name" value="Nucleoside_phosphorylase_sf"/>
</dbReference>
<proteinExistence type="predicted"/>
<dbReference type="SUPFAM" id="SSF53167">
    <property type="entry name" value="Purine and uridine phosphorylases"/>
    <property type="match status" value="1"/>
</dbReference>
<dbReference type="AlphaFoldDB" id="A0AAW9DNU1"/>
<dbReference type="RefSeq" id="WP_319613765.1">
    <property type="nucleotide sequence ID" value="NZ_JAWXYB010000018.1"/>
</dbReference>
<evidence type="ECO:0000313" key="3">
    <source>
        <dbReference type="Proteomes" id="UP001279553"/>
    </source>
</evidence>
<name>A0AAW9DNU1_ACIAO</name>
<dbReference type="InterPro" id="IPR000845">
    <property type="entry name" value="Nucleoside_phosphorylase_d"/>
</dbReference>
<evidence type="ECO:0000313" key="2">
    <source>
        <dbReference type="EMBL" id="MDX5930839.1"/>
    </source>
</evidence>
<dbReference type="Pfam" id="PF01048">
    <property type="entry name" value="PNP_UDP_1"/>
    <property type="match status" value="1"/>
</dbReference>
<protein>
    <recommendedName>
        <fullName evidence="1">Nucleoside phosphorylase domain-containing protein</fullName>
    </recommendedName>
</protein>
<feature type="domain" description="Nucleoside phosphorylase" evidence="1">
    <location>
        <begin position="17"/>
        <end position="77"/>
    </location>
</feature>
<organism evidence="2 3">
    <name type="scientific">Acidiphilium acidophilum</name>
    <name type="common">Thiobacillus acidophilus</name>
    <dbReference type="NCBI Taxonomy" id="76588"/>
    <lineage>
        <taxon>Bacteria</taxon>
        <taxon>Pseudomonadati</taxon>
        <taxon>Pseudomonadota</taxon>
        <taxon>Alphaproteobacteria</taxon>
        <taxon>Acetobacterales</taxon>
        <taxon>Acidocellaceae</taxon>
        <taxon>Acidiphilium</taxon>
    </lineage>
</organism>
<sequence>MKIGFVTGLVAEARLLSGVDALVATSGGTVAGVTAAAEHLVDRGADVLISFGLAGGLAPSCRAGDLIVPQDVVDGSEVFRCDPGLVAMLGGATVQRLTGAPAVVASRMAKADLYAGSGAAAVDLESVGVARVAVRHAIGFAVLRAVVDPAHRELPDASLVALDEDGRIAMGRIIRSLARNPLQISGLIALGRDMARAKRTLKREVTRRFRT</sequence>
<dbReference type="Proteomes" id="UP001279553">
    <property type="component" value="Unassembled WGS sequence"/>
</dbReference>
<dbReference type="Gene3D" id="3.40.50.1580">
    <property type="entry name" value="Nucleoside phosphorylase domain"/>
    <property type="match status" value="2"/>
</dbReference>
<gene>
    <name evidence="2" type="ORF">SIL87_08700</name>
</gene>
<dbReference type="EMBL" id="JAWXYB010000018">
    <property type="protein sequence ID" value="MDX5930839.1"/>
    <property type="molecule type" value="Genomic_DNA"/>
</dbReference>
<evidence type="ECO:0000259" key="1">
    <source>
        <dbReference type="Pfam" id="PF01048"/>
    </source>
</evidence>
<dbReference type="GO" id="GO:0009116">
    <property type="term" value="P:nucleoside metabolic process"/>
    <property type="evidence" value="ECO:0007669"/>
    <property type="project" value="InterPro"/>
</dbReference>
<keyword evidence="3" id="KW-1185">Reference proteome</keyword>
<accession>A0AAW9DNU1</accession>
<comment type="caution">
    <text evidence="2">The sequence shown here is derived from an EMBL/GenBank/DDBJ whole genome shotgun (WGS) entry which is preliminary data.</text>
</comment>